<organism evidence="6 7">
    <name type="scientific">Mycena belliarum</name>
    <dbReference type="NCBI Taxonomy" id="1033014"/>
    <lineage>
        <taxon>Eukaryota</taxon>
        <taxon>Fungi</taxon>
        <taxon>Dikarya</taxon>
        <taxon>Basidiomycota</taxon>
        <taxon>Agaricomycotina</taxon>
        <taxon>Agaricomycetes</taxon>
        <taxon>Agaricomycetidae</taxon>
        <taxon>Agaricales</taxon>
        <taxon>Marasmiineae</taxon>
        <taxon>Mycenaceae</taxon>
        <taxon>Mycena</taxon>
    </lineage>
</organism>
<dbReference type="SUPFAM" id="SSF55785">
    <property type="entry name" value="PYP-like sensor domain (PAS domain)"/>
    <property type="match status" value="2"/>
</dbReference>
<dbReference type="Proteomes" id="UP001222325">
    <property type="component" value="Unassembled WGS sequence"/>
</dbReference>
<feature type="region of interest" description="Disordered" evidence="4">
    <location>
        <begin position="31"/>
        <end position="84"/>
    </location>
</feature>
<dbReference type="GO" id="GO:0006355">
    <property type="term" value="P:regulation of DNA-templated transcription"/>
    <property type="evidence" value="ECO:0007669"/>
    <property type="project" value="InterPro"/>
</dbReference>
<dbReference type="PANTHER" id="PTHR47429:SF7">
    <property type="entry name" value="GATA-FACTOR"/>
    <property type="match status" value="1"/>
</dbReference>
<evidence type="ECO:0000259" key="5">
    <source>
        <dbReference type="PROSITE" id="PS50112"/>
    </source>
</evidence>
<keyword evidence="3" id="KW-0157">Chromophore</keyword>
<dbReference type="Gene3D" id="3.30.450.20">
    <property type="entry name" value="PAS domain"/>
    <property type="match status" value="2"/>
</dbReference>
<evidence type="ECO:0000256" key="2">
    <source>
        <dbReference type="ARBA" id="ARBA00022643"/>
    </source>
</evidence>
<accession>A0AAD6XNG2</accession>
<dbReference type="EMBL" id="JARJCN010000030">
    <property type="protein sequence ID" value="KAJ7086884.1"/>
    <property type="molecule type" value="Genomic_DNA"/>
</dbReference>
<sequence>MGPGAAWPALAQAQGQLTALHPLFPHARAPPPLALPAPAPPLSHPAPQPHPAPLPGSLLAPPTPPLAPAPPSPPPPLTPTLTGGGLPLYSQSGFDVVALLARVAARPAPSVRLGPIDFATSFLVVDVRRHDDPIVYCSPSFCALTGYKEREVLGRNCRFLQKPPSASSSLSPHPASAPTQTHPSPPANVAPGARALAAAVRARKEAQASVVNFRACGTAFVNLVSVVPLPLAADARPGAEIVWYVGFQVDLGAQSAAIGRRVREGRYWAPALDLSTTTTFNTTFNTGTSTTASTSPTARALPDAAPRVAPALARLLASERFLASCGVHTHGGGGGGGVPPDPASHALHSLLLGALPDFVHVLSLKGAFLYAAPAVTRVLGWAPAELVGRALADLCFARDVVSVGRALKEASLPVEGVRNPTDILPASASAPTGTVPAELLRTVDLVFRARTKAGAWVWVEARGRLHVEPGKGRKAIVLVGRA</sequence>
<gene>
    <name evidence="6" type="ORF">B0H15DRAFT_781910</name>
</gene>
<dbReference type="InterPro" id="IPR035965">
    <property type="entry name" value="PAS-like_dom_sf"/>
</dbReference>
<evidence type="ECO:0000256" key="4">
    <source>
        <dbReference type="SAM" id="MobiDB-lite"/>
    </source>
</evidence>
<protein>
    <submittedName>
        <fullName evidence="6">Blue light photoreceptor</fullName>
    </submittedName>
</protein>
<comment type="caution">
    <text evidence="6">The sequence shown here is derived from an EMBL/GenBank/DDBJ whole genome shotgun (WGS) entry which is preliminary data.</text>
</comment>
<keyword evidence="1" id="KW-0285">Flavoprotein</keyword>
<dbReference type="GO" id="GO:0005634">
    <property type="term" value="C:nucleus"/>
    <property type="evidence" value="ECO:0007669"/>
    <property type="project" value="TreeGrafter"/>
</dbReference>
<dbReference type="CDD" id="cd00130">
    <property type="entry name" value="PAS"/>
    <property type="match status" value="2"/>
</dbReference>
<evidence type="ECO:0000256" key="3">
    <source>
        <dbReference type="ARBA" id="ARBA00022991"/>
    </source>
</evidence>
<proteinExistence type="predicted"/>
<feature type="non-terminal residue" evidence="6">
    <location>
        <position position="482"/>
    </location>
</feature>
<dbReference type="InterPro" id="IPR000014">
    <property type="entry name" value="PAS"/>
</dbReference>
<feature type="domain" description="PAS" evidence="5">
    <location>
        <begin position="122"/>
        <end position="156"/>
    </location>
</feature>
<evidence type="ECO:0000313" key="7">
    <source>
        <dbReference type="Proteomes" id="UP001222325"/>
    </source>
</evidence>
<keyword evidence="2" id="KW-0288">FMN</keyword>
<feature type="region of interest" description="Disordered" evidence="4">
    <location>
        <begin position="164"/>
        <end position="190"/>
    </location>
</feature>
<dbReference type="PANTHER" id="PTHR47429">
    <property type="entry name" value="PROTEIN TWIN LOV 1"/>
    <property type="match status" value="1"/>
</dbReference>
<evidence type="ECO:0000313" key="6">
    <source>
        <dbReference type="EMBL" id="KAJ7086884.1"/>
    </source>
</evidence>
<dbReference type="AlphaFoldDB" id="A0AAD6XNG2"/>
<feature type="compositionally biased region" description="Pro residues" evidence="4">
    <location>
        <begin position="31"/>
        <end position="54"/>
    </location>
</feature>
<dbReference type="PROSITE" id="PS50112">
    <property type="entry name" value="PAS"/>
    <property type="match status" value="2"/>
</dbReference>
<feature type="domain" description="PAS" evidence="5">
    <location>
        <begin position="344"/>
        <end position="410"/>
    </location>
</feature>
<keyword evidence="7" id="KW-1185">Reference proteome</keyword>
<reference evidence="6" key="1">
    <citation type="submission" date="2023-03" db="EMBL/GenBank/DDBJ databases">
        <title>Massive genome expansion in bonnet fungi (Mycena s.s.) driven by repeated elements and novel gene families across ecological guilds.</title>
        <authorList>
            <consortium name="Lawrence Berkeley National Laboratory"/>
            <person name="Harder C.B."/>
            <person name="Miyauchi S."/>
            <person name="Viragh M."/>
            <person name="Kuo A."/>
            <person name="Thoen E."/>
            <person name="Andreopoulos B."/>
            <person name="Lu D."/>
            <person name="Skrede I."/>
            <person name="Drula E."/>
            <person name="Henrissat B."/>
            <person name="Morin E."/>
            <person name="Kohler A."/>
            <person name="Barry K."/>
            <person name="LaButti K."/>
            <person name="Morin E."/>
            <person name="Salamov A."/>
            <person name="Lipzen A."/>
            <person name="Mereny Z."/>
            <person name="Hegedus B."/>
            <person name="Baldrian P."/>
            <person name="Stursova M."/>
            <person name="Weitz H."/>
            <person name="Taylor A."/>
            <person name="Grigoriev I.V."/>
            <person name="Nagy L.G."/>
            <person name="Martin F."/>
            <person name="Kauserud H."/>
        </authorList>
    </citation>
    <scope>NUCLEOTIDE SEQUENCE</scope>
    <source>
        <strain evidence="6">CBHHK173m</strain>
    </source>
</reference>
<dbReference type="Pfam" id="PF13426">
    <property type="entry name" value="PAS_9"/>
    <property type="match status" value="1"/>
</dbReference>
<feature type="compositionally biased region" description="Pro residues" evidence="4">
    <location>
        <begin position="61"/>
        <end position="78"/>
    </location>
</feature>
<feature type="compositionally biased region" description="Low complexity" evidence="4">
    <location>
        <begin position="164"/>
        <end position="178"/>
    </location>
</feature>
<name>A0AAD6XNG2_9AGAR</name>
<dbReference type="InterPro" id="IPR013767">
    <property type="entry name" value="PAS_fold"/>
</dbReference>
<dbReference type="SMART" id="SM00091">
    <property type="entry name" value="PAS"/>
    <property type="match status" value="2"/>
</dbReference>
<evidence type="ECO:0000256" key="1">
    <source>
        <dbReference type="ARBA" id="ARBA00022630"/>
    </source>
</evidence>
<dbReference type="Pfam" id="PF00989">
    <property type="entry name" value="PAS"/>
    <property type="match status" value="1"/>
</dbReference>